<evidence type="ECO:0000313" key="2">
    <source>
        <dbReference type="EMBL" id="EDS93743.1"/>
    </source>
</evidence>
<feature type="transmembrane region" description="Helical" evidence="1">
    <location>
        <begin position="6"/>
        <end position="24"/>
    </location>
</feature>
<name>A0ABC9NU29_ESCAT</name>
<evidence type="ECO:0000313" key="3">
    <source>
        <dbReference type="Proteomes" id="UP000003042"/>
    </source>
</evidence>
<sequence length="46" mass="5207">MKGAMIAQIFPFLYGVCLMYAASLHSPAFRHFARNASRAVTLIFMR</sequence>
<accession>A0ABC9NU29</accession>
<gene>
    <name evidence="2" type="ORF">ESCAB7627_0860</name>
</gene>
<proteinExistence type="predicted"/>
<keyword evidence="1" id="KW-1133">Transmembrane helix</keyword>
<evidence type="ECO:0000256" key="1">
    <source>
        <dbReference type="SAM" id="Phobius"/>
    </source>
</evidence>
<dbReference type="EMBL" id="ABKX01000001">
    <property type="protein sequence ID" value="EDS93743.1"/>
    <property type="molecule type" value="Genomic_DNA"/>
</dbReference>
<organism evidence="2 3">
    <name type="scientific">Escherichia albertii (strain TW07627)</name>
    <dbReference type="NCBI Taxonomy" id="502347"/>
    <lineage>
        <taxon>Bacteria</taxon>
        <taxon>Pseudomonadati</taxon>
        <taxon>Pseudomonadota</taxon>
        <taxon>Gammaproteobacteria</taxon>
        <taxon>Enterobacterales</taxon>
        <taxon>Enterobacteriaceae</taxon>
        <taxon>Escherichia</taxon>
    </lineage>
</organism>
<dbReference type="AlphaFoldDB" id="A0ABC9NU29"/>
<keyword evidence="1" id="KW-0472">Membrane</keyword>
<dbReference type="Proteomes" id="UP000003042">
    <property type="component" value="Unassembled WGS sequence"/>
</dbReference>
<protein>
    <submittedName>
        <fullName evidence="2">Uncharacterized protein</fullName>
    </submittedName>
</protein>
<reference evidence="2 3" key="1">
    <citation type="submission" date="2008-02" db="EMBL/GenBank/DDBJ databases">
        <title>Annotation of Escherichia albertii TW07627.</title>
        <authorList>
            <person name="Sutton G."/>
            <person name="Whittam T.S."/>
            <person name="Sebastian Y."/>
        </authorList>
    </citation>
    <scope>NUCLEOTIDE SEQUENCE [LARGE SCALE GENOMIC DNA]</scope>
    <source>
        <strain evidence="2 3">TW07627</strain>
    </source>
</reference>
<comment type="caution">
    <text evidence="2">The sequence shown here is derived from an EMBL/GenBank/DDBJ whole genome shotgun (WGS) entry which is preliminary data.</text>
</comment>
<keyword evidence="1" id="KW-0812">Transmembrane</keyword>